<dbReference type="SUPFAM" id="SSF55008">
    <property type="entry name" value="HMA, heavy metal-associated domain"/>
    <property type="match status" value="2"/>
</dbReference>
<comment type="similarity">
    <text evidence="5">Belongs to the HIPP family.</text>
</comment>
<dbReference type="CDD" id="cd00371">
    <property type="entry name" value="HMA"/>
    <property type="match status" value="2"/>
</dbReference>
<dbReference type="InterPro" id="IPR006121">
    <property type="entry name" value="HMA_dom"/>
</dbReference>
<proteinExistence type="inferred from homology"/>
<keyword evidence="4" id="KW-0636">Prenylation</keyword>
<evidence type="ECO:0000256" key="3">
    <source>
        <dbReference type="ARBA" id="ARBA00022723"/>
    </source>
</evidence>
<dbReference type="InterPro" id="IPR044577">
    <property type="entry name" value="HIPP4/7/8/17/18/19"/>
</dbReference>
<organism evidence="8">
    <name type="scientific">Sesamum angustifolium</name>
    <dbReference type="NCBI Taxonomy" id="2727405"/>
    <lineage>
        <taxon>Eukaryota</taxon>
        <taxon>Viridiplantae</taxon>
        <taxon>Streptophyta</taxon>
        <taxon>Embryophyta</taxon>
        <taxon>Tracheophyta</taxon>
        <taxon>Spermatophyta</taxon>
        <taxon>Magnoliopsida</taxon>
        <taxon>eudicotyledons</taxon>
        <taxon>Gunneridae</taxon>
        <taxon>Pentapetalae</taxon>
        <taxon>asterids</taxon>
        <taxon>lamiids</taxon>
        <taxon>Lamiales</taxon>
        <taxon>Pedaliaceae</taxon>
        <taxon>Sesamum</taxon>
    </lineage>
</organism>
<feature type="domain" description="HMA" evidence="7">
    <location>
        <begin position="123"/>
        <end position="186"/>
    </location>
</feature>
<feature type="domain" description="HMA" evidence="7">
    <location>
        <begin position="37"/>
        <end position="102"/>
    </location>
</feature>
<keyword evidence="4" id="KW-0449">Lipoprotein</keyword>
<evidence type="ECO:0000256" key="6">
    <source>
        <dbReference type="SAM" id="MobiDB-lite"/>
    </source>
</evidence>
<sequence>MAKRRSRNRRRQQREQNNAACDQHHQNPNEENRNNPDGVIVLGTYIHCEGCGNQVLKCLRGFQGVEGIEIDDKNHKVIVKGKRADPIKVSERLRKKTGKHVELISPKPVIEEIKEEKKPEPQVIEVVLKIYLHCEGCAKDVKHCIHDMEGVQTVDPDMEKNLVRVKGTMDAQKLVEFVGRRGGRHAEIVKQSNPKGSNDRESEGNKKETQGECCVVHNYPTDRLVYAPQLFSDENPNSCSVM</sequence>
<dbReference type="PROSITE" id="PS50846">
    <property type="entry name" value="HMA_2"/>
    <property type="match status" value="2"/>
</dbReference>
<evidence type="ECO:0000313" key="8">
    <source>
        <dbReference type="EMBL" id="KAL0364348.1"/>
    </source>
</evidence>
<dbReference type="Pfam" id="PF00403">
    <property type="entry name" value="HMA"/>
    <property type="match status" value="1"/>
</dbReference>
<dbReference type="GO" id="GO:0016020">
    <property type="term" value="C:membrane"/>
    <property type="evidence" value="ECO:0007669"/>
    <property type="project" value="UniProtKB-SubCell"/>
</dbReference>
<feature type="region of interest" description="Disordered" evidence="6">
    <location>
        <begin position="185"/>
        <end position="210"/>
    </location>
</feature>
<dbReference type="Gene3D" id="3.30.70.100">
    <property type="match status" value="2"/>
</dbReference>
<keyword evidence="2" id="KW-0488">Methylation</keyword>
<protein>
    <submittedName>
        <fullName evidence="8">Heavy metal-associated isoprenylated plant protein 7</fullName>
    </submittedName>
</protein>
<dbReference type="GO" id="GO:0046872">
    <property type="term" value="F:metal ion binding"/>
    <property type="evidence" value="ECO:0007669"/>
    <property type="project" value="UniProtKB-KW"/>
</dbReference>
<feature type="compositionally biased region" description="Basic and acidic residues" evidence="6">
    <location>
        <begin position="197"/>
        <end position="210"/>
    </location>
</feature>
<dbReference type="AlphaFoldDB" id="A0AAW2Q9E8"/>
<comment type="caution">
    <text evidence="8">The sequence shown here is derived from an EMBL/GenBank/DDBJ whole genome shotgun (WGS) entry which is preliminary data.</text>
</comment>
<comment type="subcellular location">
    <subcellularLocation>
        <location evidence="1">Membrane</location>
        <topology evidence="1">Peripheral membrane protein</topology>
    </subcellularLocation>
</comment>
<accession>A0AAW2Q9E8</accession>
<evidence type="ECO:0000256" key="2">
    <source>
        <dbReference type="ARBA" id="ARBA00022481"/>
    </source>
</evidence>
<name>A0AAW2Q9E8_9LAMI</name>
<gene>
    <name evidence="8" type="ORF">Sangu_0532400</name>
</gene>
<evidence type="ECO:0000256" key="1">
    <source>
        <dbReference type="ARBA" id="ARBA00004170"/>
    </source>
</evidence>
<keyword evidence="3" id="KW-0479">Metal-binding</keyword>
<feature type="compositionally biased region" description="Basic and acidic residues" evidence="6">
    <location>
        <begin position="22"/>
        <end position="34"/>
    </location>
</feature>
<reference evidence="8" key="2">
    <citation type="journal article" date="2024" name="Plant">
        <title>Genomic evolution and insights into agronomic trait innovations of Sesamum species.</title>
        <authorList>
            <person name="Miao H."/>
            <person name="Wang L."/>
            <person name="Qu L."/>
            <person name="Liu H."/>
            <person name="Sun Y."/>
            <person name="Le M."/>
            <person name="Wang Q."/>
            <person name="Wei S."/>
            <person name="Zheng Y."/>
            <person name="Lin W."/>
            <person name="Duan Y."/>
            <person name="Cao H."/>
            <person name="Xiong S."/>
            <person name="Wang X."/>
            <person name="Wei L."/>
            <person name="Li C."/>
            <person name="Ma Q."/>
            <person name="Ju M."/>
            <person name="Zhao R."/>
            <person name="Li G."/>
            <person name="Mu C."/>
            <person name="Tian Q."/>
            <person name="Mei H."/>
            <person name="Zhang T."/>
            <person name="Gao T."/>
            <person name="Zhang H."/>
        </authorList>
    </citation>
    <scope>NUCLEOTIDE SEQUENCE</scope>
    <source>
        <strain evidence="8">G01</strain>
    </source>
</reference>
<evidence type="ECO:0000259" key="7">
    <source>
        <dbReference type="PROSITE" id="PS50846"/>
    </source>
</evidence>
<dbReference type="EMBL" id="JACGWK010000003">
    <property type="protein sequence ID" value="KAL0364348.1"/>
    <property type="molecule type" value="Genomic_DNA"/>
</dbReference>
<feature type="compositionally biased region" description="Basic residues" evidence="6">
    <location>
        <begin position="1"/>
        <end position="12"/>
    </location>
</feature>
<reference evidence="8" key="1">
    <citation type="submission" date="2020-06" db="EMBL/GenBank/DDBJ databases">
        <authorList>
            <person name="Li T."/>
            <person name="Hu X."/>
            <person name="Zhang T."/>
            <person name="Song X."/>
            <person name="Zhang H."/>
            <person name="Dai N."/>
            <person name="Sheng W."/>
            <person name="Hou X."/>
            <person name="Wei L."/>
        </authorList>
    </citation>
    <scope>NUCLEOTIDE SEQUENCE</scope>
    <source>
        <strain evidence="8">G01</strain>
        <tissue evidence="8">Leaf</tissue>
    </source>
</reference>
<evidence type="ECO:0000256" key="5">
    <source>
        <dbReference type="ARBA" id="ARBA00024045"/>
    </source>
</evidence>
<dbReference type="PANTHER" id="PTHR46195">
    <property type="entry name" value="HEAVY METAL-ASSOCIATED ISOPRENYLATED PLANT PROTEIN 7"/>
    <property type="match status" value="1"/>
</dbReference>
<dbReference type="PANTHER" id="PTHR46195:SF3">
    <property type="entry name" value="HEAVY METAL-ASSOCIATED ISOPRENYLATED PLANT PROTEIN 3-LIKE"/>
    <property type="match status" value="1"/>
</dbReference>
<dbReference type="GO" id="GO:0009626">
    <property type="term" value="P:plant-type hypersensitive response"/>
    <property type="evidence" value="ECO:0007669"/>
    <property type="project" value="UniProtKB-KW"/>
</dbReference>
<dbReference type="InterPro" id="IPR036163">
    <property type="entry name" value="HMA_dom_sf"/>
</dbReference>
<evidence type="ECO:0000256" key="4">
    <source>
        <dbReference type="ARBA" id="ARBA00023289"/>
    </source>
</evidence>
<feature type="region of interest" description="Disordered" evidence="6">
    <location>
        <begin position="1"/>
        <end position="36"/>
    </location>
</feature>